<gene>
    <name evidence="3" type="ORF">HNR67_008269</name>
</gene>
<accession>A0A7W7CJ53</accession>
<feature type="chain" id="PRO_5038909566" description="V8-like Glu-specific endopeptidase" evidence="2">
    <location>
        <begin position="25"/>
        <end position="290"/>
    </location>
</feature>
<dbReference type="InterPro" id="IPR009003">
    <property type="entry name" value="Peptidase_S1_PA"/>
</dbReference>
<dbReference type="PROSITE" id="PS00134">
    <property type="entry name" value="TRYPSIN_HIS"/>
    <property type="match status" value="1"/>
</dbReference>
<feature type="signal peptide" evidence="2">
    <location>
        <begin position="1"/>
        <end position="24"/>
    </location>
</feature>
<evidence type="ECO:0000256" key="1">
    <source>
        <dbReference type="ARBA" id="ARBA00022729"/>
    </source>
</evidence>
<dbReference type="Gene3D" id="2.40.10.10">
    <property type="entry name" value="Trypsin-like serine proteases"/>
    <property type="match status" value="2"/>
</dbReference>
<keyword evidence="4" id="KW-1185">Reference proteome</keyword>
<evidence type="ECO:0008006" key="5">
    <source>
        <dbReference type="Google" id="ProtNLM"/>
    </source>
</evidence>
<proteinExistence type="predicted"/>
<evidence type="ECO:0000256" key="2">
    <source>
        <dbReference type="SAM" id="SignalP"/>
    </source>
</evidence>
<comment type="caution">
    <text evidence="3">The sequence shown here is derived from an EMBL/GenBank/DDBJ whole genome shotgun (WGS) entry which is preliminary data.</text>
</comment>
<dbReference type="EMBL" id="JACHMH010000001">
    <property type="protein sequence ID" value="MBB4682151.1"/>
    <property type="molecule type" value="Genomic_DNA"/>
</dbReference>
<name>A0A7W7CJ53_9PSEU</name>
<organism evidence="3 4">
    <name type="scientific">Crossiella cryophila</name>
    <dbReference type="NCBI Taxonomy" id="43355"/>
    <lineage>
        <taxon>Bacteria</taxon>
        <taxon>Bacillati</taxon>
        <taxon>Actinomycetota</taxon>
        <taxon>Actinomycetes</taxon>
        <taxon>Pseudonocardiales</taxon>
        <taxon>Pseudonocardiaceae</taxon>
        <taxon>Crossiella</taxon>
    </lineage>
</organism>
<evidence type="ECO:0000313" key="4">
    <source>
        <dbReference type="Proteomes" id="UP000533598"/>
    </source>
</evidence>
<sequence>MRLLRAALGAALVLSATLAGGASAAPAASVEMAVHEVGGGSSTMRVPLATLSALSEKVPPAAPRKAASAAGIYSLTNGKTAAWTGDGKIQGCSASVVNTPSRRVLVTAAHCLYHHGMARPWIQTMRFVPGLEPDANEDPFEPIGGFEAARFVVPKSWTLVQDRKWDFGFVIMKDRPNGDRVGDLVSSHGLWFNAPHSQQTQVVGYPITVERGFRQVFCGGIPGRIAVDDAHIMRCGLGGEASGGPWLYDYDANGLGLVMGVTSEHHSGGDNTAAYFGDLARSIYDQVKDL</sequence>
<dbReference type="InterPro" id="IPR050966">
    <property type="entry name" value="Glutamyl_endopeptidase"/>
</dbReference>
<dbReference type="Proteomes" id="UP000533598">
    <property type="component" value="Unassembled WGS sequence"/>
</dbReference>
<evidence type="ECO:0000313" key="3">
    <source>
        <dbReference type="EMBL" id="MBB4682151.1"/>
    </source>
</evidence>
<dbReference type="SUPFAM" id="SSF50494">
    <property type="entry name" value="Trypsin-like serine proteases"/>
    <property type="match status" value="1"/>
</dbReference>
<protein>
    <recommendedName>
        <fullName evidence="5">V8-like Glu-specific endopeptidase</fullName>
    </recommendedName>
</protein>
<reference evidence="3 4" key="1">
    <citation type="submission" date="2020-08" db="EMBL/GenBank/DDBJ databases">
        <title>Sequencing the genomes of 1000 actinobacteria strains.</title>
        <authorList>
            <person name="Klenk H.-P."/>
        </authorList>
    </citation>
    <scope>NUCLEOTIDE SEQUENCE [LARGE SCALE GENOMIC DNA]</scope>
    <source>
        <strain evidence="3 4">DSM 44230</strain>
    </source>
</reference>
<dbReference type="GO" id="GO:0006508">
    <property type="term" value="P:proteolysis"/>
    <property type="evidence" value="ECO:0007669"/>
    <property type="project" value="InterPro"/>
</dbReference>
<dbReference type="PANTHER" id="PTHR15462">
    <property type="entry name" value="SERINE PROTEASE"/>
    <property type="match status" value="1"/>
</dbReference>
<dbReference type="InterPro" id="IPR018114">
    <property type="entry name" value="TRYPSIN_HIS"/>
</dbReference>
<dbReference type="AlphaFoldDB" id="A0A7W7CJ53"/>
<dbReference type="InterPro" id="IPR043504">
    <property type="entry name" value="Peptidase_S1_PA_chymotrypsin"/>
</dbReference>
<dbReference type="RefSeq" id="WP_185009225.1">
    <property type="nucleotide sequence ID" value="NZ_BAAAUI010000037.1"/>
</dbReference>
<dbReference type="GO" id="GO:0004252">
    <property type="term" value="F:serine-type endopeptidase activity"/>
    <property type="evidence" value="ECO:0007669"/>
    <property type="project" value="InterPro"/>
</dbReference>
<keyword evidence="1 2" id="KW-0732">Signal</keyword>